<proteinExistence type="predicted"/>
<name>A0ABW8CG79_9ACTN</name>
<protein>
    <submittedName>
        <fullName evidence="3">Lantibiotic dehydratase</fullName>
    </submittedName>
</protein>
<reference evidence="3 4" key="1">
    <citation type="submission" date="2024-10" db="EMBL/GenBank/DDBJ databases">
        <title>The Natural Products Discovery Center: Release of the First 8490 Sequenced Strains for Exploring Actinobacteria Biosynthetic Diversity.</title>
        <authorList>
            <person name="Kalkreuter E."/>
            <person name="Kautsar S.A."/>
            <person name="Yang D."/>
            <person name="Bader C.D."/>
            <person name="Teijaro C.N."/>
            <person name="Fluegel L."/>
            <person name="Davis C.M."/>
            <person name="Simpson J.R."/>
            <person name="Lauterbach L."/>
            <person name="Steele A.D."/>
            <person name="Gui C."/>
            <person name="Meng S."/>
            <person name="Li G."/>
            <person name="Viehrig K."/>
            <person name="Ye F."/>
            <person name="Su P."/>
            <person name="Kiefer A.F."/>
            <person name="Nichols A."/>
            <person name="Cepeda A.J."/>
            <person name="Yan W."/>
            <person name="Fan B."/>
            <person name="Jiang Y."/>
            <person name="Adhikari A."/>
            <person name="Zheng C.-J."/>
            <person name="Schuster L."/>
            <person name="Cowan T.M."/>
            <person name="Smanski M.J."/>
            <person name="Chevrette M.G."/>
            <person name="De Carvalho L.P.S."/>
            <person name="Shen B."/>
        </authorList>
    </citation>
    <scope>NUCLEOTIDE SEQUENCE [LARGE SCALE GENOMIC DNA]</scope>
    <source>
        <strain evidence="3 4">NPDC053399</strain>
    </source>
</reference>
<organism evidence="3 4">
    <name type="scientific">Streptomyces fildesensis</name>
    <dbReference type="NCBI Taxonomy" id="375757"/>
    <lineage>
        <taxon>Bacteria</taxon>
        <taxon>Bacillati</taxon>
        <taxon>Actinomycetota</taxon>
        <taxon>Actinomycetes</taxon>
        <taxon>Kitasatosporales</taxon>
        <taxon>Streptomycetaceae</taxon>
        <taxon>Streptomyces</taxon>
    </lineage>
</organism>
<dbReference type="EMBL" id="JBITYG010000012">
    <property type="protein sequence ID" value="MFI9105455.1"/>
    <property type="molecule type" value="Genomic_DNA"/>
</dbReference>
<gene>
    <name evidence="3" type="ORF">ACIGXA_33595</name>
</gene>
<dbReference type="InterPro" id="IPR006827">
    <property type="entry name" value="Lant_deHydtase_N"/>
</dbReference>
<evidence type="ECO:0000259" key="2">
    <source>
        <dbReference type="Pfam" id="PF04738"/>
    </source>
</evidence>
<feature type="compositionally biased region" description="Basic and acidic residues" evidence="1">
    <location>
        <begin position="121"/>
        <end position="130"/>
    </location>
</feature>
<accession>A0ABW8CG79</accession>
<comment type="caution">
    <text evidence="3">The sequence shown here is derived from an EMBL/GenBank/DDBJ whole genome shotgun (WGS) entry which is preliminary data.</text>
</comment>
<sequence>MSGDRGAACLPGRRTLLGRPSRTYRSRPGIHQRGTGVLLRARPAIWGTTAVRTARRIVAEDEDSEPAVGVAVRLLFPSVGQLVHLAGGDLRGVVGGVVAVGQRGRYDEGTAGGQEQSGSSRSERSPAHADETLRQTVAAASPDLAGQVQAILGGRSPKLRRVRRAVLAVARYAIRYARRSTPCGLGRGHCLLRQRSKAPLEGTHGRHGRFRGQLHLRGRGWRHDTQLLQARAARRPGPARSLGSVAGPDIGRCPCRGP</sequence>
<feature type="domain" description="Lantibiotic dehydratase N-terminal" evidence="2">
    <location>
        <begin position="129"/>
        <end position="199"/>
    </location>
</feature>
<evidence type="ECO:0000313" key="4">
    <source>
        <dbReference type="Proteomes" id="UP001614394"/>
    </source>
</evidence>
<feature type="region of interest" description="Disordered" evidence="1">
    <location>
        <begin position="105"/>
        <end position="130"/>
    </location>
</feature>
<dbReference type="Pfam" id="PF04738">
    <property type="entry name" value="Lant_dehydr_N"/>
    <property type="match status" value="1"/>
</dbReference>
<dbReference type="Proteomes" id="UP001614394">
    <property type="component" value="Unassembled WGS sequence"/>
</dbReference>
<keyword evidence="4" id="KW-1185">Reference proteome</keyword>
<dbReference type="RefSeq" id="WP_399656324.1">
    <property type="nucleotide sequence ID" value="NZ_JBITYG010000012.1"/>
</dbReference>
<evidence type="ECO:0000256" key="1">
    <source>
        <dbReference type="SAM" id="MobiDB-lite"/>
    </source>
</evidence>
<evidence type="ECO:0000313" key="3">
    <source>
        <dbReference type="EMBL" id="MFI9105455.1"/>
    </source>
</evidence>